<reference evidence="2 3" key="1">
    <citation type="submission" date="2017-08" db="EMBL/GenBank/DDBJ databases">
        <title>Phylogenetic analysis of Mycobacterium avium complex whole genomes.</title>
        <authorList>
            <person name="Caverly L.J."/>
            <person name="Spilker T."/>
            <person name="Lipuma J."/>
        </authorList>
    </citation>
    <scope>NUCLEOTIDE SEQUENCE [LARGE SCALE GENOMIC DNA]</scope>
    <source>
        <strain evidence="2 3">FLAC0165</strain>
    </source>
</reference>
<organism evidence="2 3">
    <name type="scientific">Mycobacterium avium</name>
    <dbReference type="NCBI Taxonomy" id="1764"/>
    <lineage>
        <taxon>Bacteria</taxon>
        <taxon>Bacillati</taxon>
        <taxon>Actinomycetota</taxon>
        <taxon>Actinomycetes</taxon>
        <taxon>Mycobacteriales</taxon>
        <taxon>Mycobacteriaceae</taxon>
        <taxon>Mycobacterium</taxon>
        <taxon>Mycobacterium avium complex (MAC)</taxon>
    </lineage>
</organism>
<dbReference type="EMBL" id="NSFD01000005">
    <property type="protein sequence ID" value="PBA27884.1"/>
    <property type="molecule type" value="Genomic_DNA"/>
</dbReference>
<gene>
    <name evidence="2" type="ORF">CKJ66_04570</name>
</gene>
<proteinExistence type="predicted"/>
<dbReference type="RefSeq" id="WP_095794980.1">
    <property type="nucleotide sequence ID" value="NZ_NSFD01000005.1"/>
</dbReference>
<name>A0A2A2ZN23_MYCAV</name>
<dbReference type="Proteomes" id="UP000217768">
    <property type="component" value="Unassembled WGS sequence"/>
</dbReference>
<keyword evidence="1" id="KW-0812">Transmembrane</keyword>
<feature type="transmembrane region" description="Helical" evidence="1">
    <location>
        <begin position="37"/>
        <end position="63"/>
    </location>
</feature>
<keyword evidence="1" id="KW-1133">Transmembrane helix</keyword>
<evidence type="ECO:0000313" key="3">
    <source>
        <dbReference type="Proteomes" id="UP000217768"/>
    </source>
</evidence>
<accession>A0A2A2ZN23</accession>
<feature type="transmembrane region" description="Helical" evidence="1">
    <location>
        <begin position="69"/>
        <end position="89"/>
    </location>
</feature>
<sequence length="106" mass="11165">MVSRWWGMIAGMNGNPEHPAAEQAFTTFQLPARPRQLALIVAACVVVLLALSEGSTAAGVFTAGSPGPMRTAVVISVGYLAIRGVFAGLRHRHGRGLGPDIERIES</sequence>
<evidence type="ECO:0000256" key="1">
    <source>
        <dbReference type="SAM" id="Phobius"/>
    </source>
</evidence>
<dbReference type="AlphaFoldDB" id="A0A2A2ZN23"/>
<keyword evidence="1" id="KW-0472">Membrane</keyword>
<protein>
    <submittedName>
        <fullName evidence="2">Uncharacterized protein</fullName>
    </submittedName>
</protein>
<evidence type="ECO:0000313" key="2">
    <source>
        <dbReference type="EMBL" id="PBA27884.1"/>
    </source>
</evidence>
<comment type="caution">
    <text evidence="2">The sequence shown here is derived from an EMBL/GenBank/DDBJ whole genome shotgun (WGS) entry which is preliminary data.</text>
</comment>